<proteinExistence type="predicted"/>
<dbReference type="SUPFAM" id="SSF53649">
    <property type="entry name" value="Alkaline phosphatase-like"/>
    <property type="match status" value="1"/>
</dbReference>
<evidence type="ECO:0000313" key="5">
    <source>
        <dbReference type="RefSeq" id="XP_005103204.1"/>
    </source>
</evidence>
<dbReference type="GeneID" id="101861217"/>
<evidence type="ECO:0000256" key="3">
    <source>
        <dbReference type="SAM" id="SignalP"/>
    </source>
</evidence>
<keyword evidence="2" id="KW-0812">Transmembrane</keyword>
<gene>
    <name evidence="5" type="primary">LOC101861217</name>
</gene>
<dbReference type="RefSeq" id="XP_005103204.1">
    <property type="nucleotide sequence ID" value="XM_005103147.3"/>
</dbReference>
<organism evidence="4 5">
    <name type="scientific">Aplysia californica</name>
    <name type="common">California sea hare</name>
    <dbReference type="NCBI Taxonomy" id="6500"/>
    <lineage>
        <taxon>Eukaryota</taxon>
        <taxon>Metazoa</taxon>
        <taxon>Spiralia</taxon>
        <taxon>Lophotrochozoa</taxon>
        <taxon>Mollusca</taxon>
        <taxon>Gastropoda</taxon>
        <taxon>Heterobranchia</taxon>
        <taxon>Euthyneura</taxon>
        <taxon>Tectipleura</taxon>
        <taxon>Aplysiida</taxon>
        <taxon>Aplysioidea</taxon>
        <taxon>Aplysiidae</taxon>
        <taxon>Aplysia</taxon>
    </lineage>
</organism>
<dbReference type="PANTHER" id="PTHR10151:SF120">
    <property type="entry name" value="BIS(5'-ADENOSYL)-TRIPHOSPHATASE"/>
    <property type="match status" value="1"/>
</dbReference>
<feature type="signal peptide" evidence="3">
    <location>
        <begin position="1"/>
        <end position="16"/>
    </location>
</feature>
<name>A0ABM0JWK0_APLCA</name>
<feature type="chain" id="PRO_5046021735" evidence="3">
    <location>
        <begin position="17"/>
        <end position="532"/>
    </location>
</feature>
<protein>
    <submittedName>
        <fullName evidence="5">Ectonucleotide pyrophosphatase/phosphodiesterase family member 5</fullName>
    </submittedName>
</protein>
<dbReference type="Gene3D" id="3.30.1360.180">
    <property type="match status" value="1"/>
</dbReference>
<dbReference type="Gene3D" id="3.40.720.10">
    <property type="entry name" value="Alkaline Phosphatase, subunit A"/>
    <property type="match status" value="1"/>
</dbReference>
<dbReference type="Proteomes" id="UP000694888">
    <property type="component" value="Unplaced"/>
</dbReference>
<dbReference type="InterPro" id="IPR002591">
    <property type="entry name" value="Phosphodiest/P_Trfase"/>
</dbReference>
<feature type="compositionally biased region" description="Acidic residues" evidence="1">
    <location>
        <begin position="508"/>
        <end position="520"/>
    </location>
</feature>
<dbReference type="PANTHER" id="PTHR10151">
    <property type="entry name" value="ECTONUCLEOTIDE PYROPHOSPHATASE/PHOSPHODIESTERASE"/>
    <property type="match status" value="1"/>
</dbReference>
<reference evidence="5" key="1">
    <citation type="submission" date="2025-08" db="UniProtKB">
        <authorList>
            <consortium name="RefSeq"/>
        </authorList>
    </citation>
    <scope>IDENTIFICATION</scope>
</reference>
<evidence type="ECO:0000313" key="4">
    <source>
        <dbReference type="Proteomes" id="UP000694888"/>
    </source>
</evidence>
<keyword evidence="3" id="KW-0732">Signal</keyword>
<evidence type="ECO:0000256" key="2">
    <source>
        <dbReference type="SAM" id="Phobius"/>
    </source>
</evidence>
<feature type="region of interest" description="Disordered" evidence="1">
    <location>
        <begin position="499"/>
        <end position="520"/>
    </location>
</feature>
<evidence type="ECO:0000256" key="1">
    <source>
        <dbReference type="SAM" id="MobiDB-lite"/>
    </source>
</evidence>
<keyword evidence="4" id="KW-1185">Reference proteome</keyword>
<accession>A0ABM0JWK0</accession>
<feature type="transmembrane region" description="Helical" evidence="2">
    <location>
        <begin position="444"/>
        <end position="469"/>
    </location>
</feature>
<keyword evidence="2" id="KW-1133">Transmembrane helix</keyword>
<dbReference type="InterPro" id="IPR017850">
    <property type="entry name" value="Alkaline_phosphatase_core_sf"/>
</dbReference>
<keyword evidence="2" id="KW-0472">Membrane</keyword>
<sequence>MTMIILWSAIRQLVKTVLVLLSLDLLLIFHHSPSHIGVEAHGGGEETVPPLLLISFDGFKWDYIERANANLKSFERFKSEGVYARNGLKNVFVTSTLPNHWTLVTGLFPENHGILNNHFKDPKIEKKFVPKYKDPYYRNDPAYYDDGGEPIWVTNELQSKHGRSGTVMWFGAENPVKSYRPSLHMPYDDKVSFEKRIDTIVDWFTLPHHPINLGLVYFQEPDSTAHKAGPESENVTRMISRINDIIDHLFTRLEEKDILDDINIIITSDHGFTNVSRQKLIELDAIVEPTLYELVTESPVASIYPHEGQFDNVFEKLNDAATRPDSHFTVYKKDTIPERYHYKHNARVPPIVAVADLHYSFIANKTADEFIIKGDHGYDNEFQEMHPFFMAMGPSFKAGVSVETFPIVDVYPLLCHLLHLHPASNNGSLSTVAQFLHDEHENSMWTFGTYILVLIVIASVGGVFSVAACRQHRYLKRKISQLRLSPLQTTIKYSIPPKGDAKTRLLSDDDDDDFDDANDDEDDHILEIVSKR</sequence>
<dbReference type="Pfam" id="PF01663">
    <property type="entry name" value="Phosphodiest"/>
    <property type="match status" value="1"/>
</dbReference>
<dbReference type="CDD" id="cd16018">
    <property type="entry name" value="Enpp"/>
    <property type="match status" value="1"/>
</dbReference>